<evidence type="ECO:0000256" key="1">
    <source>
        <dbReference type="SAM" id="MobiDB-lite"/>
    </source>
</evidence>
<name>A0A3S9MXF2_9FLAO</name>
<feature type="region of interest" description="Disordered" evidence="1">
    <location>
        <begin position="159"/>
        <end position="185"/>
    </location>
</feature>
<gene>
    <name evidence="2" type="ORF">EJ995_06035</name>
</gene>
<evidence type="ECO:0000313" key="2">
    <source>
        <dbReference type="EMBL" id="AZQ43809.1"/>
    </source>
</evidence>
<feature type="compositionally biased region" description="Acidic residues" evidence="1">
    <location>
        <begin position="171"/>
        <end position="183"/>
    </location>
</feature>
<evidence type="ECO:0000313" key="3">
    <source>
        <dbReference type="Proteomes" id="UP000279600"/>
    </source>
</evidence>
<sequence length="229" mass="25476">MAPGVALQVHDPQQETGVILTRASIPDLNDESPLPNGILDGTIVYNTNTATGPGYVYWDDPNHRWEYRDPFIGKKALFTNQFAGGDASNLNRLPENAVELEVLDKTIFNETTDLYEVIGRTRLKIKASGRYKFFLGIGFESQDGENTIETRIKISNSSGDSFPGGYYESNELQDTDSGNDDDGSVSFTEIHELQAGDEVSLISYGVQRDSDLVYLRDPEQCTFFVIKID</sequence>
<keyword evidence="3" id="KW-1185">Reference proteome</keyword>
<dbReference type="Proteomes" id="UP000279600">
    <property type="component" value="Chromosome"/>
</dbReference>
<accession>A0A3S9MXF2</accession>
<dbReference type="OrthoDB" id="1143865at2"/>
<proteinExistence type="predicted"/>
<dbReference type="AlphaFoldDB" id="A0A3S9MXF2"/>
<reference evidence="2 3" key="1">
    <citation type="submission" date="2018-12" db="EMBL/GenBank/DDBJ databases">
        <title>Complete genome of Nonlabens sp. MJ115.</title>
        <authorList>
            <person name="Choi H.S."/>
            <person name="Jung J."/>
        </authorList>
    </citation>
    <scope>NUCLEOTIDE SEQUENCE [LARGE SCALE GENOMIC DNA]</scope>
    <source>
        <strain evidence="2 3">MJ115</strain>
    </source>
</reference>
<dbReference type="RefSeq" id="WP_126446619.1">
    <property type="nucleotide sequence ID" value="NZ_CP034549.1"/>
</dbReference>
<organism evidence="2 3">
    <name type="scientific">Nonlabens ponticola</name>
    <dbReference type="NCBI Taxonomy" id="2496866"/>
    <lineage>
        <taxon>Bacteria</taxon>
        <taxon>Pseudomonadati</taxon>
        <taxon>Bacteroidota</taxon>
        <taxon>Flavobacteriia</taxon>
        <taxon>Flavobacteriales</taxon>
        <taxon>Flavobacteriaceae</taxon>
        <taxon>Nonlabens</taxon>
    </lineage>
</organism>
<protein>
    <submittedName>
        <fullName evidence="2">Uncharacterized protein</fullName>
    </submittedName>
</protein>
<dbReference type="KEGG" id="noj:EJ995_06035"/>
<dbReference type="EMBL" id="CP034549">
    <property type="protein sequence ID" value="AZQ43809.1"/>
    <property type="molecule type" value="Genomic_DNA"/>
</dbReference>